<dbReference type="SUPFAM" id="SSF50978">
    <property type="entry name" value="WD40 repeat-like"/>
    <property type="match status" value="1"/>
</dbReference>
<evidence type="ECO:0000256" key="3">
    <source>
        <dbReference type="PROSITE-ProRule" id="PRU00221"/>
    </source>
</evidence>
<dbReference type="PROSITE" id="PS50082">
    <property type="entry name" value="WD_REPEATS_2"/>
    <property type="match status" value="1"/>
</dbReference>
<evidence type="ECO:0000256" key="2">
    <source>
        <dbReference type="ARBA" id="ARBA00022737"/>
    </source>
</evidence>
<dbReference type="SMART" id="SM00320">
    <property type="entry name" value="WD40"/>
    <property type="match status" value="6"/>
</dbReference>
<organism evidence="6 7">
    <name type="scientific">Ataeniobius toweri</name>
    <dbReference type="NCBI Taxonomy" id="208326"/>
    <lineage>
        <taxon>Eukaryota</taxon>
        <taxon>Metazoa</taxon>
        <taxon>Chordata</taxon>
        <taxon>Craniata</taxon>
        <taxon>Vertebrata</taxon>
        <taxon>Euteleostomi</taxon>
        <taxon>Actinopterygii</taxon>
        <taxon>Neopterygii</taxon>
        <taxon>Teleostei</taxon>
        <taxon>Neoteleostei</taxon>
        <taxon>Acanthomorphata</taxon>
        <taxon>Ovalentaria</taxon>
        <taxon>Atherinomorphae</taxon>
        <taxon>Cyprinodontiformes</taxon>
        <taxon>Goodeidae</taxon>
        <taxon>Ataeniobius</taxon>
    </lineage>
</organism>
<protein>
    <recommendedName>
        <fullName evidence="5">F-box domain-containing protein</fullName>
    </recommendedName>
</protein>
<evidence type="ECO:0000313" key="6">
    <source>
        <dbReference type="EMBL" id="MED6257787.1"/>
    </source>
</evidence>
<dbReference type="InterPro" id="IPR036047">
    <property type="entry name" value="F-box-like_dom_sf"/>
</dbReference>
<feature type="repeat" description="WD" evidence="3">
    <location>
        <begin position="350"/>
        <end position="384"/>
    </location>
</feature>
<name>A0ABU7C4E4_9TELE</name>
<accession>A0ABU7C4E4</accession>
<dbReference type="Gene3D" id="1.20.1280.50">
    <property type="match status" value="1"/>
</dbReference>
<keyword evidence="1 3" id="KW-0853">WD repeat</keyword>
<dbReference type="Gene3D" id="2.130.10.10">
    <property type="entry name" value="YVTN repeat-like/Quinoprotein amine dehydrogenase"/>
    <property type="match status" value="2"/>
</dbReference>
<dbReference type="PROSITE" id="PS50294">
    <property type="entry name" value="WD_REPEATS_REGION"/>
    <property type="match status" value="1"/>
</dbReference>
<dbReference type="Proteomes" id="UP001345963">
    <property type="component" value="Unassembled WGS sequence"/>
</dbReference>
<dbReference type="PANTHER" id="PTHR19855">
    <property type="entry name" value="WD40 REPEAT PROTEIN 12, 37"/>
    <property type="match status" value="1"/>
</dbReference>
<comment type="caution">
    <text evidence="6">The sequence shown here is derived from an EMBL/GenBank/DDBJ whole genome shotgun (WGS) entry which is preliminary data.</text>
</comment>
<dbReference type="PROSITE" id="PS50181">
    <property type="entry name" value="FBOX"/>
    <property type="match status" value="1"/>
</dbReference>
<evidence type="ECO:0000259" key="5">
    <source>
        <dbReference type="PROSITE" id="PS50181"/>
    </source>
</evidence>
<feature type="region of interest" description="Disordered" evidence="4">
    <location>
        <begin position="1"/>
        <end position="58"/>
    </location>
</feature>
<dbReference type="PANTHER" id="PTHR19855:SF34">
    <property type="entry name" value="F-BOX_WD REPEAT-CONTAINING PROTEIN 9"/>
    <property type="match status" value="1"/>
</dbReference>
<dbReference type="InterPro" id="IPR015943">
    <property type="entry name" value="WD40/YVTN_repeat-like_dom_sf"/>
</dbReference>
<dbReference type="CDD" id="cd22135">
    <property type="entry name" value="F-box_FBXW9"/>
    <property type="match status" value="1"/>
</dbReference>
<dbReference type="InterPro" id="IPR001810">
    <property type="entry name" value="F-box_dom"/>
</dbReference>
<dbReference type="PRINTS" id="PR00320">
    <property type="entry name" value="GPROTEINBRPT"/>
</dbReference>
<evidence type="ECO:0000256" key="4">
    <source>
        <dbReference type="SAM" id="MobiDB-lite"/>
    </source>
</evidence>
<dbReference type="EMBL" id="JAHUTI010079559">
    <property type="protein sequence ID" value="MED6257787.1"/>
    <property type="molecule type" value="Genomic_DNA"/>
</dbReference>
<dbReference type="InterPro" id="IPR019775">
    <property type="entry name" value="WD40_repeat_CS"/>
</dbReference>
<feature type="compositionally biased region" description="Basic and acidic residues" evidence="4">
    <location>
        <begin position="1"/>
        <end position="13"/>
    </location>
</feature>
<feature type="compositionally biased region" description="Low complexity" evidence="4">
    <location>
        <begin position="41"/>
        <end position="58"/>
    </location>
</feature>
<feature type="domain" description="F-box" evidence="5">
    <location>
        <begin position="60"/>
        <end position="107"/>
    </location>
</feature>
<keyword evidence="2" id="KW-0677">Repeat</keyword>
<dbReference type="InterPro" id="IPR020472">
    <property type="entry name" value="WD40_PAC1"/>
</dbReference>
<dbReference type="InterPro" id="IPR036322">
    <property type="entry name" value="WD40_repeat_dom_sf"/>
</dbReference>
<dbReference type="InterPro" id="IPR001680">
    <property type="entry name" value="WD40_rpt"/>
</dbReference>
<reference evidence="6 7" key="1">
    <citation type="submission" date="2021-07" db="EMBL/GenBank/DDBJ databases">
        <authorList>
            <person name="Palmer J.M."/>
        </authorList>
    </citation>
    <scope>NUCLEOTIDE SEQUENCE [LARGE SCALE GENOMIC DNA]</scope>
    <source>
        <strain evidence="6 7">AT_MEX2019</strain>
        <tissue evidence="6">Muscle</tissue>
    </source>
</reference>
<gene>
    <name evidence="6" type="ORF">ATANTOWER_031439</name>
</gene>
<dbReference type="PROSITE" id="PS00678">
    <property type="entry name" value="WD_REPEATS_1"/>
    <property type="match status" value="2"/>
</dbReference>
<dbReference type="SUPFAM" id="SSF81383">
    <property type="entry name" value="F-box domain"/>
    <property type="match status" value="1"/>
</dbReference>
<evidence type="ECO:0000313" key="7">
    <source>
        <dbReference type="Proteomes" id="UP001345963"/>
    </source>
</evidence>
<evidence type="ECO:0000256" key="1">
    <source>
        <dbReference type="ARBA" id="ARBA00022574"/>
    </source>
</evidence>
<keyword evidence="7" id="KW-1185">Reference proteome</keyword>
<dbReference type="Pfam" id="PF00400">
    <property type="entry name" value="WD40"/>
    <property type="match status" value="3"/>
</dbReference>
<proteinExistence type="predicted"/>
<sequence length="586" mass="63004">MSEVRVNLHEAESGKQVPDAPCPDQVKPPRTESPSMDLQGLLPALSSPSSGVSPSPSAESSDLLSLPWEILIHIASHLPAHCVVNVLPKVCRTLSSVGEDATAWQLRAQRLIGSKARFPVGPREDFNWPTSCLEMEQLITCWAGEVQHVAKQSEENEKEGDQVRLQERGRVPGGHENVGGSEVDRVGVAAQEVAYGADEGIEVVMEAEDGEMQPDLDGDQMARLREELEGSLEVGAAALIEDGRMWLNADVGPGGAHHDQNDLGYPRHVNNRGQAEMIQHQSSRSPSPPPALECITLPSSHIASVNSVLLLGGKGAVCATASRDYNVKLWDLEASPDGMLLHTLGRKGDFTSHRGWVWCLASEGSFLASGGFDSTVRLWDLQAGGTDRGLIRAGASVLCLSCQTDVLLAGTFDKRINMYDTRAAEPLIKSVRLHGNAVMCLAADDTYIISGSADCTVAVYDRRALKALKKIKLSSFLSSMSYSGHEVWAGDNKGMLHSFSMQTGTLKPLSQFDVGHTALVNGIHRSQGSLYTCSTDKTVKIHIPSGPPRTLCTLCHPAEVHGLSVEAGIFAVAAGDVTVNIWRPRK</sequence>